<proteinExistence type="predicted"/>
<evidence type="ECO:0000313" key="2">
    <source>
        <dbReference type="EMBL" id="MCA9758374.1"/>
    </source>
</evidence>
<dbReference type="InterPro" id="IPR010895">
    <property type="entry name" value="CHRD"/>
</dbReference>
<evidence type="ECO:0000313" key="3">
    <source>
        <dbReference type="Proteomes" id="UP000739538"/>
    </source>
</evidence>
<feature type="domain" description="CHRD" evidence="1">
    <location>
        <begin position="1"/>
        <end position="47"/>
    </location>
</feature>
<protein>
    <recommendedName>
        <fullName evidence="1">CHRD domain-containing protein</fullName>
    </recommendedName>
</protein>
<dbReference type="Pfam" id="PF07452">
    <property type="entry name" value="CHRD"/>
    <property type="match status" value="1"/>
</dbReference>
<accession>A0A956SGA2</accession>
<name>A0A956SGA2_UNCEI</name>
<dbReference type="AlphaFoldDB" id="A0A956SGA2"/>
<feature type="non-terminal residue" evidence="2">
    <location>
        <position position="1"/>
    </location>
</feature>
<reference evidence="2" key="1">
    <citation type="submission" date="2020-04" db="EMBL/GenBank/DDBJ databases">
        <authorList>
            <person name="Zhang T."/>
        </authorList>
    </citation>
    <scope>NUCLEOTIDE SEQUENCE</scope>
    <source>
        <strain evidence="2">HKST-UBA02</strain>
    </source>
</reference>
<sequence>PYWLTSGTVALSPEHCAWLNAGDLYVIVTSREYPDGEIRAQVIPALSPVLPQTWGRVKSVFRGPPER</sequence>
<gene>
    <name evidence="2" type="ORF">KDA27_21440</name>
</gene>
<dbReference type="PROSITE" id="PS50933">
    <property type="entry name" value="CHRD"/>
    <property type="match status" value="1"/>
</dbReference>
<reference evidence="2" key="2">
    <citation type="journal article" date="2021" name="Microbiome">
        <title>Successional dynamics and alternative stable states in a saline activated sludge microbial community over 9 years.</title>
        <authorList>
            <person name="Wang Y."/>
            <person name="Ye J."/>
            <person name="Ju F."/>
            <person name="Liu L."/>
            <person name="Boyd J.A."/>
            <person name="Deng Y."/>
            <person name="Parks D.H."/>
            <person name="Jiang X."/>
            <person name="Yin X."/>
            <person name="Woodcroft B.J."/>
            <person name="Tyson G.W."/>
            <person name="Hugenholtz P."/>
            <person name="Polz M.F."/>
            <person name="Zhang T."/>
        </authorList>
    </citation>
    <scope>NUCLEOTIDE SEQUENCE</scope>
    <source>
        <strain evidence="2">HKST-UBA02</strain>
    </source>
</reference>
<dbReference type="EMBL" id="JAGQHS010000166">
    <property type="protein sequence ID" value="MCA9758374.1"/>
    <property type="molecule type" value="Genomic_DNA"/>
</dbReference>
<evidence type="ECO:0000259" key="1">
    <source>
        <dbReference type="PROSITE" id="PS50933"/>
    </source>
</evidence>
<organism evidence="2 3">
    <name type="scientific">Eiseniibacteriota bacterium</name>
    <dbReference type="NCBI Taxonomy" id="2212470"/>
    <lineage>
        <taxon>Bacteria</taxon>
        <taxon>Candidatus Eiseniibacteriota</taxon>
    </lineage>
</organism>
<comment type="caution">
    <text evidence="2">The sequence shown here is derived from an EMBL/GenBank/DDBJ whole genome shotgun (WGS) entry which is preliminary data.</text>
</comment>
<dbReference type="Proteomes" id="UP000739538">
    <property type="component" value="Unassembled WGS sequence"/>
</dbReference>